<keyword evidence="4" id="KW-0964">Secreted</keyword>
<dbReference type="PANTHER" id="PTHR12113">
    <property type="entry name" value="DICKKOPF3-LIKE 3"/>
    <property type="match status" value="1"/>
</dbReference>
<gene>
    <name evidence="11" type="ORF">Q5P01_006684</name>
</gene>
<keyword evidence="5" id="KW-0879">Wnt signaling pathway</keyword>
<comment type="caution">
    <text evidence="11">The sequence shown here is derived from an EMBL/GenBank/DDBJ whole genome shotgun (WGS) entry which is preliminary data.</text>
</comment>
<evidence type="ECO:0000313" key="12">
    <source>
        <dbReference type="Proteomes" id="UP001187415"/>
    </source>
</evidence>
<keyword evidence="6 9" id="KW-0732">Signal</keyword>
<evidence type="ECO:0000256" key="2">
    <source>
        <dbReference type="ARBA" id="ARBA00010842"/>
    </source>
</evidence>
<dbReference type="Gene3D" id="2.10.80.10">
    <property type="entry name" value="Lipase, subunit A"/>
    <property type="match status" value="1"/>
</dbReference>
<dbReference type="GO" id="GO:0039706">
    <property type="term" value="F:co-receptor binding"/>
    <property type="evidence" value="ECO:0007669"/>
    <property type="project" value="TreeGrafter"/>
</dbReference>
<dbReference type="Proteomes" id="UP001187415">
    <property type="component" value="Unassembled WGS sequence"/>
</dbReference>
<evidence type="ECO:0000256" key="1">
    <source>
        <dbReference type="ARBA" id="ARBA00004613"/>
    </source>
</evidence>
<evidence type="ECO:0000256" key="3">
    <source>
        <dbReference type="ARBA" id="ARBA00022473"/>
    </source>
</evidence>
<dbReference type="AlphaFoldDB" id="A0AA88NDJ7"/>
<evidence type="ECO:0000256" key="9">
    <source>
        <dbReference type="SAM" id="SignalP"/>
    </source>
</evidence>
<dbReference type="InterPro" id="IPR047300">
    <property type="entry name" value="Dkk3_Cys2"/>
</dbReference>
<accession>A0AA88NDJ7</accession>
<dbReference type="Pfam" id="PF04706">
    <property type="entry name" value="Dickkopf_N"/>
    <property type="match status" value="1"/>
</dbReference>
<proteinExistence type="inferred from homology"/>
<evidence type="ECO:0000256" key="4">
    <source>
        <dbReference type="ARBA" id="ARBA00022525"/>
    </source>
</evidence>
<dbReference type="InterPro" id="IPR006796">
    <property type="entry name" value="Dickkopf_N"/>
</dbReference>
<dbReference type="InterPro" id="IPR039863">
    <property type="entry name" value="DKK1-4"/>
</dbReference>
<evidence type="ECO:0000256" key="5">
    <source>
        <dbReference type="ARBA" id="ARBA00022687"/>
    </source>
</evidence>
<evidence type="ECO:0000313" key="11">
    <source>
        <dbReference type="EMBL" id="KAK2854023.1"/>
    </source>
</evidence>
<dbReference type="GO" id="GO:0090090">
    <property type="term" value="P:negative regulation of canonical Wnt signaling pathway"/>
    <property type="evidence" value="ECO:0007669"/>
    <property type="project" value="TreeGrafter"/>
</dbReference>
<feature type="chain" id="PRO_5041705636" description="Dickkopf N-terminal cysteine-rich domain-containing protein" evidence="9">
    <location>
        <begin position="21"/>
        <end position="264"/>
    </location>
</feature>
<feature type="compositionally biased region" description="Basic and acidic residues" evidence="8">
    <location>
        <begin position="59"/>
        <end position="71"/>
    </location>
</feature>
<keyword evidence="3" id="KW-0217">Developmental protein</keyword>
<dbReference type="CDD" id="cd23274">
    <property type="entry name" value="Dkk3_Cys2"/>
    <property type="match status" value="1"/>
</dbReference>
<keyword evidence="12" id="KW-1185">Reference proteome</keyword>
<reference evidence="11" key="1">
    <citation type="submission" date="2023-07" db="EMBL/GenBank/DDBJ databases">
        <title>Chromosome-level Genome Assembly of Striped Snakehead (Channa striata).</title>
        <authorList>
            <person name="Liu H."/>
        </authorList>
    </citation>
    <scope>NUCLEOTIDE SEQUENCE</scope>
    <source>
        <strain evidence="11">Gz</strain>
        <tissue evidence="11">Muscle</tissue>
    </source>
</reference>
<dbReference type="PANTHER" id="PTHR12113:SF8">
    <property type="entry name" value="DICKKOPF-RELATED PROTEIN 3"/>
    <property type="match status" value="1"/>
</dbReference>
<comment type="subcellular location">
    <subcellularLocation>
        <location evidence="1">Secreted</location>
    </subcellularLocation>
</comment>
<evidence type="ECO:0000256" key="6">
    <source>
        <dbReference type="ARBA" id="ARBA00022729"/>
    </source>
</evidence>
<feature type="region of interest" description="Disordered" evidence="8">
    <location>
        <begin position="56"/>
        <end position="88"/>
    </location>
</feature>
<feature type="domain" description="Dickkopf N-terminal cysteine-rich" evidence="10">
    <location>
        <begin position="106"/>
        <end position="155"/>
    </location>
</feature>
<evidence type="ECO:0000256" key="7">
    <source>
        <dbReference type="ARBA" id="ARBA00023157"/>
    </source>
</evidence>
<protein>
    <recommendedName>
        <fullName evidence="10">Dickkopf N-terminal cysteine-rich domain-containing protein</fullName>
    </recommendedName>
</protein>
<dbReference type="GO" id="GO:0048019">
    <property type="term" value="F:receptor antagonist activity"/>
    <property type="evidence" value="ECO:0007669"/>
    <property type="project" value="TreeGrafter"/>
</dbReference>
<name>A0AA88NDJ7_CHASR</name>
<dbReference type="GO" id="GO:0016055">
    <property type="term" value="P:Wnt signaling pathway"/>
    <property type="evidence" value="ECO:0007669"/>
    <property type="project" value="UniProtKB-KW"/>
</dbReference>
<evidence type="ECO:0000256" key="8">
    <source>
        <dbReference type="SAM" id="MobiDB-lite"/>
    </source>
</evidence>
<comment type="similarity">
    <text evidence="2">Belongs to the dickkopf family.</text>
</comment>
<evidence type="ECO:0000259" key="10">
    <source>
        <dbReference type="Pfam" id="PF04706"/>
    </source>
</evidence>
<feature type="signal peptide" evidence="9">
    <location>
        <begin position="1"/>
        <end position="20"/>
    </location>
</feature>
<dbReference type="GO" id="GO:0005615">
    <property type="term" value="C:extracellular space"/>
    <property type="evidence" value="ECO:0007669"/>
    <property type="project" value="TreeGrafter"/>
</dbReference>
<sequence length="264" mass="28735">MMMMMRAALLLLALTGTCGAILPEIVNNGVNHILEDNSAYGQTEPGRTFVEVEQLQEDPQPKPEDAFHQKNDSVGASTLPPTHHSDATSDKVIDSEFAHSSADLGCVTNGGCGKGRYCLYDVDKPKCMPCKTTDMTCTFNQECCDEQLCVWGQCSPNATKGGPGTTCESESDCSSELCCALHKALLVAVCLAKPIERERCFDTSNHLMELLSWNAQNKGPRKHCPCAGDTHCRQLGRGSLCLKGKDSSEEELTDTLYSEIDYII</sequence>
<organism evidence="11 12">
    <name type="scientific">Channa striata</name>
    <name type="common">Snakehead murrel</name>
    <name type="synonym">Ophicephalus striatus</name>
    <dbReference type="NCBI Taxonomy" id="64152"/>
    <lineage>
        <taxon>Eukaryota</taxon>
        <taxon>Metazoa</taxon>
        <taxon>Chordata</taxon>
        <taxon>Craniata</taxon>
        <taxon>Vertebrata</taxon>
        <taxon>Euteleostomi</taxon>
        <taxon>Actinopterygii</taxon>
        <taxon>Neopterygii</taxon>
        <taxon>Teleostei</taxon>
        <taxon>Neoteleostei</taxon>
        <taxon>Acanthomorphata</taxon>
        <taxon>Anabantaria</taxon>
        <taxon>Anabantiformes</taxon>
        <taxon>Channoidei</taxon>
        <taxon>Channidae</taxon>
        <taxon>Channa</taxon>
    </lineage>
</organism>
<keyword evidence="7" id="KW-1015">Disulfide bond</keyword>
<dbReference type="EMBL" id="JAUPFM010000004">
    <property type="protein sequence ID" value="KAK2854023.1"/>
    <property type="molecule type" value="Genomic_DNA"/>
</dbReference>